<dbReference type="EMBL" id="CP002207">
    <property type="protein sequence ID" value="ADP32558.1"/>
    <property type="molecule type" value="Genomic_DNA"/>
</dbReference>
<evidence type="ECO:0000256" key="1">
    <source>
        <dbReference type="SAM" id="SignalP"/>
    </source>
</evidence>
<feature type="signal peptide" evidence="1">
    <location>
        <begin position="1"/>
        <end position="21"/>
    </location>
</feature>
<protein>
    <submittedName>
        <fullName evidence="2">Uncharacterized protein</fullName>
    </submittedName>
</protein>
<dbReference type="RefSeq" id="WP_003325844.1">
    <property type="nucleotide sequence ID" value="NC_014639.1"/>
</dbReference>
<dbReference type="InterPro" id="IPR053652">
    <property type="entry name" value="Phr_regulator"/>
</dbReference>
<feature type="chain" id="PRO_5046300273" evidence="1">
    <location>
        <begin position="22"/>
        <end position="51"/>
    </location>
</feature>
<dbReference type="NCBIfam" id="NF038040">
    <property type="entry name" value="phero_PhrK_fam"/>
    <property type="match status" value="1"/>
</dbReference>
<evidence type="ECO:0000313" key="3">
    <source>
        <dbReference type="Proteomes" id="UP000006867"/>
    </source>
</evidence>
<evidence type="ECO:0000313" key="2">
    <source>
        <dbReference type="EMBL" id="ADP32558.1"/>
    </source>
</evidence>
<sequence>MKKLILCAAITAAVLSGLAAASNSYTASSGVQVTEKPVGTYMLLAEKPVGT</sequence>
<gene>
    <name evidence="2" type="ordered locus">BATR1942_08115</name>
</gene>
<keyword evidence="1" id="KW-0732">Signal</keyword>
<proteinExistence type="predicted"/>
<dbReference type="Proteomes" id="UP000006867">
    <property type="component" value="Chromosome"/>
</dbReference>
<accession>A0ABN3ZCJ7</accession>
<name>A0ABN3ZCJ7_BACA1</name>
<organism evidence="2 3">
    <name type="scientific">Bacillus atrophaeus (strain 1942)</name>
    <dbReference type="NCBI Taxonomy" id="720555"/>
    <lineage>
        <taxon>Bacteria</taxon>
        <taxon>Bacillati</taxon>
        <taxon>Bacillota</taxon>
        <taxon>Bacilli</taxon>
        <taxon>Bacillales</taxon>
        <taxon>Bacillaceae</taxon>
        <taxon>Bacillus</taxon>
    </lineage>
</organism>
<keyword evidence="3" id="KW-1185">Reference proteome</keyword>
<reference evidence="2 3" key="1">
    <citation type="journal article" date="2011" name="Front. Microbiol.">
        <title>Genomic signatures of strain selection and enhancement in Bacillus atrophaeus var. globigii, a historical biowarfare simulant.</title>
        <authorList>
            <person name="Gibbons H.S."/>
            <person name="Broomall S.M."/>
            <person name="McNew L.A."/>
            <person name="Daligault H."/>
            <person name="Chapman C."/>
            <person name="Bruce D."/>
            <person name="Karavis M."/>
            <person name="Krepps M."/>
            <person name="McGregor P.A."/>
            <person name="Hong C."/>
            <person name="Park K.H."/>
            <person name="Akmal A."/>
            <person name="Feldman A."/>
            <person name="Lin J.S."/>
            <person name="Chang W.E."/>
            <person name="Higgs B.W."/>
            <person name="Demirev P."/>
            <person name="Lindquist J."/>
            <person name="Liem A."/>
            <person name="Fochler E."/>
            <person name="Read T.D."/>
            <person name="Tapia R."/>
            <person name="Johnson S."/>
            <person name="Bishop-Lilly K.A."/>
            <person name="Detter C."/>
            <person name="Han C."/>
            <person name="Sozhamannan S."/>
            <person name="Rosenzweig C.N."/>
            <person name="Skowronski E.W."/>
        </authorList>
    </citation>
    <scope>NUCLEOTIDE SEQUENCE [LARGE SCALE GENOMIC DNA]</scope>
    <source>
        <strain evidence="2 3">1942</strain>
    </source>
</reference>